<comment type="catalytic activity">
    <reaction evidence="10 12">
        <text>ATP + H2O = ADP + phosphate + H(+)</text>
        <dbReference type="Rhea" id="RHEA:13065"/>
        <dbReference type="ChEBI" id="CHEBI:15377"/>
        <dbReference type="ChEBI" id="CHEBI:15378"/>
        <dbReference type="ChEBI" id="CHEBI:30616"/>
        <dbReference type="ChEBI" id="CHEBI:43474"/>
        <dbReference type="ChEBI" id="CHEBI:456216"/>
        <dbReference type="EC" id="5.6.2.3"/>
    </reaction>
</comment>
<organism evidence="15 16">
    <name type="scientific">Curvibacter microcysteis</name>
    <dbReference type="NCBI Taxonomy" id="3026419"/>
    <lineage>
        <taxon>Bacteria</taxon>
        <taxon>Pseudomonadati</taxon>
        <taxon>Pseudomonadota</taxon>
        <taxon>Betaproteobacteria</taxon>
        <taxon>Burkholderiales</taxon>
        <taxon>Comamonadaceae</taxon>
        <taxon>Curvibacter</taxon>
    </lineage>
</organism>
<dbReference type="InterPro" id="IPR016136">
    <property type="entry name" value="DNA_helicase_N/primase_C"/>
</dbReference>
<evidence type="ECO:0000256" key="8">
    <source>
        <dbReference type="ARBA" id="ARBA00023125"/>
    </source>
</evidence>
<evidence type="ECO:0000259" key="14">
    <source>
        <dbReference type="PROSITE" id="PS51199"/>
    </source>
</evidence>
<dbReference type="Proteomes" id="UP001528672">
    <property type="component" value="Unassembled WGS sequence"/>
</dbReference>
<evidence type="ECO:0000256" key="5">
    <source>
        <dbReference type="ARBA" id="ARBA00022801"/>
    </source>
</evidence>
<reference evidence="15 16" key="1">
    <citation type="submission" date="2023-02" db="EMBL/GenBank/DDBJ databases">
        <title>Bacterial whole genome sequence for Curvibacter sp. HBC28.</title>
        <authorList>
            <person name="Le V."/>
            <person name="Ko S.-R."/>
            <person name="Ahn C.-Y."/>
            <person name="Oh H.-M."/>
        </authorList>
    </citation>
    <scope>NUCLEOTIDE SEQUENCE [LARGE SCALE GENOMIC DNA]</scope>
    <source>
        <strain evidence="15 16">HBC28</strain>
    </source>
</reference>
<dbReference type="NCBIfam" id="TIGR00665">
    <property type="entry name" value="DnaB"/>
    <property type="match status" value="1"/>
</dbReference>
<dbReference type="EMBL" id="JAQSIO010000004">
    <property type="protein sequence ID" value="MDD0815527.1"/>
    <property type="molecule type" value="Genomic_DNA"/>
</dbReference>
<protein>
    <recommendedName>
        <fullName evidence="11 12">Replicative DNA helicase</fullName>
        <ecNumber evidence="11 12">5.6.2.3</ecNumber>
    </recommendedName>
</protein>
<dbReference type="EC" id="5.6.2.3" evidence="11 12"/>
<dbReference type="GO" id="GO:0016787">
    <property type="term" value="F:hydrolase activity"/>
    <property type="evidence" value="ECO:0007669"/>
    <property type="project" value="UniProtKB-KW"/>
</dbReference>
<dbReference type="InterPro" id="IPR027417">
    <property type="entry name" value="P-loop_NTPase"/>
</dbReference>
<dbReference type="GO" id="GO:0003678">
    <property type="term" value="F:DNA helicase activity"/>
    <property type="evidence" value="ECO:0007669"/>
    <property type="project" value="UniProtKB-EC"/>
</dbReference>
<dbReference type="Pfam" id="PF03796">
    <property type="entry name" value="DnaB_C"/>
    <property type="match status" value="1"/>
</dbReference>
<evidence type="ECO:0000256" key="7">
    <source>
        <dbReference type="ARBA" id="ARBA00022840"/>
    </source>
</evidence>
<feature type="region of interest" description="Disordered" evidence="13">
    <location>
        <begin position="1"/>
        <end position="32"/>
    </location>
</feature>
<keyword evidence="8 12" id="KW-0238">DNA-binding</keyword>
<keyword evidence="5 12" id="KW-0378">Hydrolase</keyword>
<accession>A0ABT5MG29</accession>
<dbReference type="CDD" id="cd00984">
    <property type="entry name" value="DnaB_C"/>
    <property type="match status" value="1"/>
</dbReference>
<comment type="similarity">
    <text evidence="1 12">Belongs to the helicase family. DnaB subfamily.</text>
</comment>
<keyword evidence="16" id="KW-1185">Reference proteome</keyword>
<evidence type="ECO:0000256" key="9">
    <source>
        <dbReference type="ARBA" id="ARBA00023235"/>
    </source>
</evidence>
<evidence type="ECO:0000256" key="11">
    <source>
        <dbReference type="NCBIfam" id="TIGR00665"/>
    </source>
</evidence>
<keyword evidence="3 12" id="KW-0235">DNA replication</keyword>
<evidence type="ECO:0000256" key="6">
    <source>
        <dbReference type="ARBA" id="ARBA00022806"/>
    </source>
</evidence>
<evidence type="ECO:0000256" key="2">
    <source>
        <dbReference type="ARBA" id="ARBA00022515"/>
    </source>
</evidence>
<keyword evidence="2 12" id="KW-0639">Primosome</keyword>
<evidence type="ECO:0000256" key="13">
    <source>
        <dbReference type="SAM" id="MobiDB-lite"/>
    </source>
</evidence>
<dbReference type="PANTHER" id="PTHR30153">
    <property type="entry name" value="REPLICATIVE DNA HELICASE DNAB"/>
    <property type="match status" value="1"/>
</dbReference>
<dbReference type="Gene3D" id="1.10.860.10">
    <property type="entry name" value="DNAb Helicase, Chain A"/>
    <property type="match status" value="1"/>
</dbReference>
<dbReference type="InterPro" id="IPR007693">
    <property type="entry name" value="DNA_helicase_DnaB-like_N"/>
</dbReference>
<comment type="caution">
    <text evidence="15">The sequence shown here is derived from an EMBL/GenBank/DDBJ whole genome shotgun (WGS) entry which is preliminary data.</text>
</comment>
<evidence type="ECO:0000256" key="10">
    <source>
        <dbReference type="ARBA" id="ARBA00048954"/>
    </source>
</evidence>
<dbReference type="NCBIfam" id="NF004384">
    <property type="entry name" value="PRK05748.1"/>
    <property type="match status" value="1"/>
</dbReference>
<proteinExistence type="inferred from homology"/>
<dbReference type="SUPFAM" id="SSF52540">
    <property type="entry name" value="P-loop containing nucleoside triphosphate hydrolases"/>
    <property type="match status" value="1"/>
</dbReference>
<dbReference type="InterPro" id="IPR007692">
    <property type="entry name" value="DNA_helicase_DnaB"/>
</dbReference>
<dbReference type="PROSITE" id="PS51199">
    <property type="entry name" value="SF4_HELICASE"/>
    <property type="match status" value="1"/>
</dbReference>
<evidence type="ECO:0000256" key="4">
    <source>
        <dbReference type="ARBA" id="ARBA00022741"/>
    </source>
</evidence>
<name>A0ABT5MG29_9BURK</name>
<dbReference type="Pfam" id="PF00772">
    <property type="entry name" value="DnaB"/>
    <property type="match status" value="1"/>
</dbReference>
<dbReference type="InterPro" id="IPR007694">
    <property type="entry name" value="DNA_helicase_DnaB-like_C"/>
</dbReference>
<evidence type="ECO:0000256" key="12">
    <source>
        <dbReference type="RuleBase" id="RU362085"/>
    </source>
</evidence>
<evidence type="ECO:0000256" key="3">
    <source>
        <dbReference type="ARBA" id="ARBA00022705"/>
    </source>
</evidence>
<dbReference type="SUPFAM" id="SSF48024">
    <property type="entry name" value="N-terminal domain of DnaB helicase"/>
    <property type="match status" value="1"/>
</dbReference>
<dbReference type="InterPro" id="IPR003593">
    <property type="entry name" value="AAA+_ATPase"/>
</dbReference>
<keyword evidence="7 12" id="KW-0067">ATP-binding</keyword>
<dbReference type="InterPro" id="IPR036185">
    <property type="entry name" value="DNA_heli_DnaB-like_N_sf"/>
</dbReference>
<evidence type="ECO:0000313" key="15">
    <source>
        <dbReference type="EMBL" id="MDD0815527.1"/>
    </source>
</evidence>
<gene>
    <name evidence="15" type="primary">dnaB</name>
    <name evidence="15" type="ORF">PSQ39_12900</name>
</gene>
<evidence type="ECO:0000256" key="1">
    <source>
        <dbReference type="ARBA" id="ARBA00008428"/>
    </source>
</evidence>
<keyword evidence="9" id="KW-0413">Isomerase</keyword>
<feature type="domain" description="SF4 helicase" evidence="14">
    <location>
        <begin position="231"/>
        <end position="500"/>
    </location>
</feature>
<keyword evidence="6 12" id="KW-0347">Helicase</keyword>
<dbReference type="Gene3D" id="3.40.50.300">
    <property type="entry name" value="P-loop containing nucleotide triphosphate hydrolases"/>
    <property type="match status" value="1"/>
</dbReference>
<sequence>MSAVFPPMDPDFEPEFHPLSPDDMLHDLPPVESIPPLQSAAPAAASSEVDREVAQLRVPPHSIEAESSVLGGLLLDNSAWDRVGDVLAEGDFYRYEHRVIFGVLGGLINASKPADVITVYERLQNLGKSEEVGGLTYLNNLAQYVPSASNIRRYAEIVRERSVLRKLVTASDEIATAAFNPKGRPVEKILDEAEQKIFNIGEEGSRNKQGFQSMDSLVVDLLDRVQEMADNTNDITGVPTGFHDLDRMTSGLQAGDLVVLAARPSMGKTAFAINIAEHVAVNEGLPVAVFSMEMGAAQLAVRIVGSIGRINQGNLRTGKLTDDEWPRLTEAIERLRTVSLHIDETPGLSPGELRANSRRLARQCGKMGLIVVDYLQLMSGSGSAASADNRATELGEISRGLKMLAKELQCPVIALSQLNRSVEQRTDKRPMMSDLRESGAIEQDADIIMFIYRDDYYNKESKDQNLAEVIIGKQRNGPTGTVKLYFHKAQTRFETLAMGTSDDF</sequence>
<comment type="function">
    <text evidence="12">The main replicative DNA helicase, it participates in initiation and elongation during chromosome replication. Travels ahead of the DNA replisome, separating dsDNA into templates for DNA synthesis. A processive ATP-dependent 5'-3' DNA helicase it has DNA-dependent ATPase activity.</text>
</comment>
<dbReference type="SMART" id="SM00382">
    <property type="entry name" value="AAA"/>
    <property type="match status" value="1"/>
</dbReference>
<dbReference type="RefSeq" id="WP_273927218.1">
    <property type="nucleotide sequence ID" value="NZ_JAQSIO010000004.1"/>
</dbReference>
<keyword evidence="4 12" id="KW-0547">Nucleotide-binding</keyword>
<dbReference type="PANTHER" id="PTHR30153:SF2">
    <property type="entry name" value="REPLICATIVE DNA HELICASE"/>
    <property type="match status" value="1"/>
</dbReference>
<evidence type="ECO:0000313" key="16">
    <source>
        <dbReference type="Proteomes" id="UP001528672"/>
    </source>
</evidence>